<reference evidence="1" key="1">
    <citation type="submission" date="2017-12" db="EMBL/GenBank/DDBJ databases">
        <title>Genomics of Macrococcus caseolyticus.</title>
        <authorList>
            <person name="MacFadyen A.C."/>
            <person name="Paterson G.K."/>
        </authorList>
    </citation>
    <scope>NUCLEOTIDE SEQUENCE</scope>
    <source>
        <strain evidence="1">5459_5_49</strain>
    </source>
</reference>
<proteinExistence type="predicted"/>
<sequence length="783" mass="87737">MTLRAIDLDGVPFIIEGTTTLDEQINSDTTLTVELFDTPVNKPITSKITESWRISGVNGPGDNVEYVVKRKEVKPGRRTKVLTLNCVPYFIELLNTRRLYKNYEGEYAIKTVLDTVFSDLPFSYDFKETVDTSKYIDGFGNGQTKLEVFKMVLETWELEFKIENNVFKLSKYINRKPDYFISDEINAYNVVQEVDGTNFFTYARGYGDLDSDDPLESAGIIEPYTHPLANVPMIGIKEGPPLKLEDETNRDRLKAKLKKYVDASLKISITCDFISLQKEWPQAVPKLADEVMFKANNINYSQVVRLIAISTKRNHKGEILSQSVTFGDMPLGRRHRVNVNHAAQYINDLKNGNRKLPSSVLEKAILDASSLILNAQTELDFGSSLGIVARDKTDANNLVVFNSGGVGLSRDGGKTFENAITALGINATAITTGELIGLNITSPNAKSYFHVNGGDAEFVERASGRKVSISPYGIFGYNESSNVLFRADNTLVTSSALGSSVSNVYLGCAAEAEGRVVNIDDIPGDGEIGSYAYRPLRALAFKFPLNSDGYIGIDGNELKIMSDGLNEGGYKSVRADKGYFSTVDANNEISGAHFYIRPKPGGELRATYNNGGETSYANIRSDGIYAPFIDYNGHINGGHLYLRPSSGNEVRFTMTGTTDKWANISFKEMNAMSHEKFKHDIEEWDYEVLDIYRNELQLHKYKVKHEDNKLYHHGVILRENSKDDKFPIEWRNGDGYNGSEVIWWHAKAIQELAHENTDLKSENESLKQRMDKLEERLSNLENK</sequence>
<organism evidence="1 2">
    <name type="scientific">Macrococcoides caseolyticum</name>
    <dbReference type="NCBI Taxonomy" id="69966"/>
    <lineage>
        <taxon>Bacteria</taxon>
        <taxon>Bacillati</taxon>
        <taxon>Bacillota</taxon>
        <taxon>Bacilli</taxon>
        <taxon>Bacillales</taxon>
        <taxon>Staphylococcaceae</taxon>
        <taxon>Macrococcoides</taxon>
    </lineage>
</organism>
<evidence type="ECO:0000313" key="2">
    <source>
        <dbReference type="Proteomes" id="UP000233606"/>
    </source>
</evidence>
<protein>
    <submittedName>
        <fullName evidence="1">Uncharacterized protein</fullName>
    </submittedName>
</protein>
<accession>A0ACC9MQ24</accession>
<comment type="caution">
    <text evidence="1">The sequence shown here is derived from an EMBL/GenBank/DDBJ whole genome shotgun (WGS) entry which is preliminary data.</text>
</comment>
<evidence type="ECO:0000313" key="1">
    <source>
        <dbReference type="EMBL" id="PKE55871.1"/>
    </source>
</evidence>
<name>A0ACC9MQ24_9STAP</name>
<dbReference type="EMBL" id="PIWU01000015">
    <property type="protein sequence ID" value="PKE55871.1"/>
    <property type="molecule type" value="Genomic_DNA"/>
</dbReference>
<gene>
    <name evidence="1" type="ORF">CW682_09685</name>
</gene>
<keyword evidence="2" id="KW-1185">Reference proteome</keyword>
<dbReference type="Proteomes" id="UP000233606">
    <property type="component" value="Unassembled WGS sequence"/>
</dbReference>